<evidence type="ECO:0000256" key="4">
    <source>
        <dbReference type="ARBA" id="ARBA00022475"/>
    </source>
</evidence>
<evidence type="ECO:0000256" key="8">
    <source>
        <dbReference type="ARBA" id="ARBA00022989"/>
    </source>
</evidence>
<evidence type="ECO:0000256" key="6">
    <source>
        <dbReference type="ARBA" id="ARBA00022960"/>
    </source>
</evidence>
<keyword evidence="6" id="KW-0133">Cell shape</keyword>
<keyword evidence="10" id="KW-0961">Cell wall biogenesis/degradation</keyword>
<evidence type="ECO:0000259" key="12">
    <source>
        <dbReference type="Pfam" id="PF03717"/>
    </source>
</evidence>
<keyword evidence="9" id="KW-0472">Membrane</keyword>
<evidence type="ECO:0000256" key="3">
    <source>
        <dbReference type="ARBA" id="ARBA00007171"/>
    </source>
</evidence>
<dbReference type="PANTHER" id="PTHR30627:SF2">
    <property type="entry name" value="PEPTIDOGLYCAN D,D-TRANSPEPTIDASE MRDA"/>
    <property type="match status" value="1"/>
</dbReference>
<dbReference type="SUPFAM" id="SSF56519">
    <property type="entry name" value="Penicillin binding protein dimerisation domain"/>
    <property type="match status" value="1"/>
</dbReference>
<dbReference type="EMBL" id="CP102290">
    <property type="protein sequence ID" value="UWP59437.1"/>
    <property type="molecule type" value="Genomic_DNA"/>
</dbReference>
<keyword evidence="14" id="KW-1185">Reference proteome</keyword>
<accession>A0ABY5VGP1</accession>
<keyword evidence="7" id="KW-0573">Peptidoglycan synthesis</keyword>
<reference evidence="13" key="1">
    <citation type="journal article" date="2022" name="Cell">
        <title>Design, construction, and in vivo augmentation of a complex gut microbiome.</title>
        <authorList>
            <person name="Cheng A.G."/>
            <person name="Ho P.Y."/>
            <person name="Aranda-Diaz A."/>
            <person name="Jain S."/>
            <person name="Yu F.B."/>
            <person name="Meng X."/>
            <person name="Wang M."/>
            <person name="Iakiviak M."/>
            <person name="Nagashima K."/>
            <person name="Zhao A."/>
            <person name="Murugkar P."/>
            <person name="Patil A."/>
            <person name="Atabakhsh K."/>
            <person name="Weakley A."/>
            <person name="Yan J."/>
            <person name="Brumbaugh A.R."/>
            <person name="Higginbottom S."/>
            <person name="Dimas A."/>
            <person name="Shiver A.L."/>
            <person name="Deutschbauer A."/>
            <person name="Neff N."/>
            <person name="Sonnenburg J.L."/>
            <person name="Huang K.C."/>
            <person name="Fischbach M.A."/>
        </authorList>
    </citation>
    <scope>NUCLEOTIDE SEQUENCE</scope>
    <source>
        <strain evidence="13">DSM 19829</strain>
    </source>
</reference>
<dbReference type="SUPFAM" id="SSF56601">
    <property type="entry name" value="beta-lactamase/transpeptidase-like"/>
    <property type="match status" value="1"/>
</dbReference>
<dbReference type="Pfam" id="PF03717">
    <property type="entry name" value="PBP_dimer"/>
    <property type="match status" value="1"/>
</dbReference>
<gene>
    <name evidence="13" type="ORF">NQ502_19095</name>
</gene>
<dbReference type="Gene3D" id="3.90.1310.10">
    <property type="entry name" value="Penicillin-binding protein 2a (Domain 2)"/>
    <property type="match status" value="1"/>
</dbReference>
<evidence type="ECO:0000256" key="7">
    <source>
        <dbReference type="ARBA" id="ARBA00022984"/>
    </source>
</evidence>
<comment type="similarity">
    <text evidence="3">Belongs to the transpeptidase family.</text>
</comment>
<dbReference type="InterPro" id="IPR001460">
    <property type="entry name" value="PCN-bd_Tpept"/>
</dbReference>
<keyword evidence="4" id="KW-1003">Cell membrane</keyword>
<evidence type="ECO:0000256" key="2">
    <source>
        <dbReference type="ARBA" id="ARBA00004236"/>
    </source>
</evidence>
<comment type="subcellular location">
    <subcellularLocation>
        <location evidence="2">Cell membrane</location>
    </subcellularLocation>
    <subcellularLocation>
        <location evidence="1">Membrane</location>
        <topology evidence="1">Single-pass membrane protein</topology>
    </subcellularLocation>
</comment>
<keyword evidence="8" id="KW-1133">Transmembrane helix</keyword>
<proteinExistence type="inferred from homology"/>
<name>A0ABY5VGP1_9FIRM</name>
<evidence type="ECO:0000256" key="5">
    <source>
        <dbReference type="ARBA" id="ARBA00022692"/>
    </source>
</evidence>
<evidence type="ECO:0000259" key="11">
    <source>
        <dbReference type="Pfam" id="PF00905"/>
    </source>
</evidence>
<evidence type="ECO:0000313" key="13">
    <source>
        <dbReference type="EMBL" id="UWP59437.1"/>
    </source>
</evidence>
<dbReference type="InterPro" id="IPR050515">
    <property type="entry name" value="Beta-lactam/transpept"/>
</dbReference>
<dbReference type="Gene3D" id="3.40.710.10">
    <property type="entry name" value="DD-peptidase/beta-lactamase superfamily"/>
    <property type="match status" value="1"/>
</dbReference>
<dbReference type="Proteomes" id="UP001060164">
    <property type="component" value="Chromosome"/>
</dbReference>
<dbReference type="InterPro" id="IPR012338">
    <property type="entry name" value="Beta-lactam/transpept-like"/>
</dbReference>
<keyword evidence="5" id="KW-0812">Transmembrane</keyword>
<dbReference type="RefSeq" id="WP_028529751.1">
    <property type="nucleotide sequence ID" value="NZ_CABLBR010000032.1"/>
</dbReference>
<evidence type="ECO:0000313" key="14">
    <source>
        <dbReference type="Proteomes" id="UP001060164"/>
    </source>
</evidence>
<feature type="domain" description="Penicillin-binding protein dimerisation" evidence="12">
    <location>
        <begin position="61"/>
        <end position="333"/>
    </location>
</feature>
<organism evidence="13 14">
    <name type="scientific">Ruminococcus gauvreauii</name>
    <dbReference type="NCBI Taxonomy" id="438033"/>
    <lineage>
        <taxon>Bacteria</taxon>
        <taxon>Bacillati</taxon>
        <taxon>Bacillota</taxon>
        <taxon>Clostridia</taxon>
        <taxon>Eubacteriales</taxon>
        <taxon>Oscillospiraceae</taxon>
        <taxon>Ruminococcus</taxon>
    </lineage>
</organism>
<evidence type="ECO:0000256" key="10">
    <source>
        <dbReference type="ARBA" id="ARBA00023316"/>
    </source>
</evidence>
<dbReference type="InterPro" id="IPR036138">
    <property type="entry name" value="PBP_dimer_sf"/>
</dbReference>
<dbReference type="PANTHER" id="PTHR30627">
    <property type="entry name" value="PEPTIDOGLYCAN D,D-TRANSPEPTIDASE"/>
    <property type="match status" value="1"/>
</dbReference>
<protein>
    <submittedName>
        <fullName evidence="13">Penicillin-binding transpeptidase domain-containing protein</fullName>
    </submittedName>
</protein>
<sequence length="967" mass="108233">MVKKIKKIFKKFRLSRSTVLIALFLVMAFILIQRIFSLQIIHGQEYADNFSLQTTRERTLKSTRGNILDCDGNVLASNELSYSITLEDSGTYANRRIRNLSLNSEIYRIIQLVEANGDSIDHSFHIVLDENGNYEFDVTDFSLSRFRADVYGHSLIDDLKADEVNASPDQIMKDLAGDDRFGIILSENPYTEEELAEYGLPAEYTKEELLKMVSIRYLLSTTSYQKYVAVTIATDVSEETVATIMENKNSLEGVDIAEDSVRVYEDSVYFSSLIGYTGKISAEELDSLREENPNYSTTSIVGKTGIEEVMETTLQGTDGKETVYVDNLGKVLEIDKDSKTDPVQGNDVYLTIDKELQIAAYKILEQRIAGVLALNIQPIKTFETDENTDTSAIPIPIYDVYYALVNNSILDISHFSAEDASDTERSVQSKFEAKQAEIFEEVGRELTGDSPQAYKDMREEMQVYISYIVNEMLMDDTGILDKNAIDKSDQTYLAWTQDETISLQEFLTYAASQNWIDISRFTEENTYLDSREVYAALAAYIADYLKTDIAFSKLLYKYMLLDDVISGNELCTILYDQGVLSKDDDLYASFMAGQTSSYDLMMSKIRNLEITPAQLALDPCSGSVVITDPNTGEIKACVTYPGYDNNRLANQMDTGYYRKLTSDLSEPFYNKATQQRTAPGSTFKLVTTVAGLMEGVIDDESTIQCTGIFDRIDGSELRCWKRDGHGLLNIRGGITNSCNVFFSEVAYRLGLDENNVFSDNNATQKITNYAELFDFDQNSGIEISEADPQISDQMPIPSAIGQGTHNYTTSQLARYVSTLANGGTSYDISLLDKVTDSSGNLIEDLTPQVQSQLEVPQYIWDDIHVGMRGVITETNKELFQDLNVSLAGKTGTAQQSRNRTSHGLFIGYAPYENPEISMAVRIAYGYSSTNAALVAKDILNYYFELKDETEILTGTAAQEGTSNEQTD</sequence>
<dbReference type="Pfam" id="PF00905">
    <property type="entry name" value="Transpeptidase"/>
    <property type="match status" value="1"/>
</dbReference>
<dbReference type="InterPro" id="IPR005311">
    <property type="entry name" value="PBP_dimer"/>
</dbReference>
<evidence type="ECO:0000256" key="1">
    <source>
        <dbReference type="ARBA" id="ARBA00004167"/>
    </source>
</evidence>
<feature type="domain" description="Penicillin-binding protein transpeptidase" evidence="11">
    <location>
        <begin position="622"/>
        <end position="939"/>
    </location>
</feature>
<evidence type="ECO:0000256" key="9">
    <source>
        <dbReference type="ARBA" id="ARBA00023136"/>
    </source>
</evidence>